<evidence type="ECO:0000313" key="3">
    <source>
        <dbReference type="Proteomes" id="UP001589610"/>
    </source>
</evidence>
<evidence type="ECO:0000259" key="1">
    <source>
        <dbReference type="Pfam" id="PF01526"/>
    </source>
</evidence>
<comment type="caution">
    <text evidence="2">The sequence shown here is derived from an EMBL/GenBank/DDBJ whole genome shotgun (WGS) entry which is preliminary data.</text>
</comment>
<dbReference type="Pfam" id="PF01526">
    <property type="entry name" value="DDE_Tnp_Tn3"/>
    <property type="match status" value="1"/>
</dbReference>
<sequence length="74" mass="8288">MFVNTRLLQAVLRDPARAAKLTGGDRRALSPLFWAHVTPYGRFRLDMDSRLDLGVSVRRSPGSSKRSCQGVEGW</sequence>
<reference evidence="2 3" key="1">
    <citation type="submission" date="2024-09" db="EMBL/GenBank/DDBJ databases">
        <authorList>
            <person name="Sun Q."/>
            <person name="Mori K."/>
        </authorList>
    </citation>
    <scope>NUCLEOTIDE SEQUENCE [LARGE SCALE GENOMIC DNA]</scope>
    <source>
        <strain evidence="2 3">JCM 3028</strain>
    </source>
</reference>
<accession>A0ABV5TS97</accession>
<protein>
    <submittedName>
        <fullName evidence="2">Tn3 family transposase</fullName>
    </submittedName>
</protein>
<keyword evidence="3" id="KW-1185">Reference proteome</keyword>
<name>A0ABV5TS97_9ACTN</name>
<dbReference type="EMBL" id="JBHMBS010000043">
    <property type="protein sequence ID" value="MFB9682018.1"/>
    <property type="molecule type" value="Genomic_DNA"/>
</dbReference>
<proteinExistence type="predicted"/>
<gene>
    <name evidence="2" type="ORF">ACFFRH_41665</name>
</gene>
<dbReference type="Proteomes" id="UP001589610">
    <property type="component" value="Unassembled WGS sequence"/>
</dbReference>
<dbReference type="InterPro" id="IPR002513">
    <property type="entry name" value="Tn3_Tnp_DDE_dom"/>
</dbReference>
<evidence type="ECO:0000313" key="2">
    <source>
        <dbReference type="EMBL" id="MFB9682018.1"/>
    </source>
</evidence>
<organism evidence="2 3">
    <name type="scientific">Streptosporangium vulgare</name>
    <dbReference type="NCBI Taxonomy" id="46190"/>
    <lineage>
        <taxon>Bacteria</taxon>
        <taxon>Bacillati</taxon>
        <taxon>Actinomycetota</taxon>
        <taxon>Actinomycetes</taxon>
        <taxon>Streptosporangiales</taxon>
        <taxon>Streptosporangiaceae</taxon>
        <taxon>Streptosporangium</taxon>
    </lineage>
</organism>
<feature type="domain" description="Tn3 transposase DDE" evidence="1">
    <location>
        <begin position="1"/>
        <end position="43"/>
    </location>
</feature>
<dbReference type="RefSeq" id="WP_386163527.1">
    <property type="nucleotide sequence ID" value="NZ_JBHMBS010000043.1"/>
</dbReference>